<gene>
    <name evidence="2" type="ORF">R3P38DRAFT_3183466</name>
</gene>
<reference evidence="2 3" key="1">
    <citation type="journal article" date="2024" name="J Genomics">
        <title>Draft genome sequencing and assembly of Favolaschia claudopus CIRM-BRFM 2984 isolated from oak limbs.</title>
        <authorList>
            <person name="Navarro D."/>
            <person name="Drula E."/>
            <person name="Chaduli D."/>
            <person name="Cazenave R."/>
            <person name="Ahrendt S."/>
            <person name="Wang J."/>
            <person name="Lipzen A."/>
            <person name="Daum C."/>
            <person name="Barry K."/>
            <person name="Grigoriev I.V."/>
            <person name="Favel A."/>
            <person name="Rosso M.N."/>
            <person name="Martin F."/>
        </authorList>
    </citation>
    <scope>NUCLEOTIDE SEQUENCE [LARGE SCALE GENOMIC DNA]</scope>
    <source>
        <strain evidence="2 3">CIRM-BRFM 2984</strain>
    </source>
</reference>
<organism evidence="2 3">
    <name type="scientific">Favolaschia claudopus</name>
    <dbReference type="NCBI Taxonomy" id="2862362"/>
    <lineage>
        <taxon>Eukaryota</taxon>
        <taxon>Fungi</taxon>
        <taxon>Dikarya</taxon>
        <taxon>Basidiomycota</taxon>
        <taxon>Agaricomycotina</taxon>
        <taxon>Agaricomycetes</taxon>
        <taxon>Agaricomycetidae</taxon>
        <taxon>Agaricales</taxon>
        <taxon>Marasmiineae</taxon>
        <taxon>Mycenaceae</taxon>
        <taxon>Favolaschia</taxon>
    </lineage>
</organism>
<dbReference type="AlphaFoldDB" id="A0AAW0CAR7"/>
<evidence type="ECO:0000313" key="3">
    <source>
        <dbReference type="Proteomes" id="UP001362999"/>
    </source>
</evidence>
<sequence length="77" mass="7526">MASESHSEEASTDLSDVLPGTSLTTLSGMILLMSGGTGGQGGRGGQQGGTGGNGEGPTFNVSGAAGWIVQINDRSKS</sequence>
<evidence type="ECO:0000256" key="1">
    <source>
        <dbReference type="SAM" id="MobiDB-lite"/>
    </source>
</evidence>
<keyword evidence="3" id="KW-1185">Reference proteome</keyword>
<proteinExistence type="predicted"/>
<dbReference type="EMBL" id="JAWWNJ010000019">
    <property type="protein sequence ID" value="KAK7035648.1"/>
    <property type="molecule type" value="Genomic_DNA"/>
</dbReference>
<comment type="caution">
    <text evidence="2">The sequence shown here is derived from an EMBL/GenBank/DDBJ whole genome shotgun (WGS) entry which is preliminary data.</text>
</comment>
<dbReference type="Proteomes" id="UP001362999">
    <property type="component" value="Unassembled WGS sequence"/>
</dbReference>
<feature type="region of interest" description="Disordered" evidence="1">
    <location>
        <begin position="1"/>
        <end position="20"/>
    </location>
</feature>
<name>A0AAW0CAR7_9AGAR</name>
<evidence type="ECO:0000313" key="2">
    <source>
        <dbReference type="EMBL" id="KAK7035648.1"/>
    </source>
</evidence>
<feature type="compositionally biased region" description="Gly residues" evidence="1">
    <location>
        <begin position="35"/>
        <end position="55"/>
    </location>
</feature>
<protein>
    <submittedName>
        <fullName evidence="2">Uncharacterized protein</fullName>
    </submittedName>
</protein>
<feature type="region of interest" description="Disordered" evidence="1">
    <location>
        <begin position="29"/>
        <end position="66"/>
    </location>
</feature>
<accession>A0AAW0CAR7</accession>